<protein>
    <recommendedName>
        <fullName evidence="5">Lipoprotein</fullName>
    </recommendedName>
</protein>
<evidence type="ECO:0000313" key="4">
    <source>
        <dbReference type="Proteomes" id="UP000466997"/>
    </source>
</evidence>
<keyword evidence="4" id="KW-1185">Reference proteome</keyword>
<feature type="compositionally biased region" description="Pro residues" evidence="1">
    <location>
        <begin position="41"/>
        <end position="60"/>
    </location>
</feature>
<evidence type="ECO:0000313" key="3">
    <source>
        <dbReference type="EMBL" id="BBX12679.1"/>
    </source>
</evidence>
<keyword evidence="2" id="KW-0732">Signal</keyword>
<accession>A0A7I7JMV7</accession>
<dbReference type="KEGG" id="mnm:MNVM_17600"/>
<evidence type="ECO:0000256" key="2">
    <source>
        <dbReference type="SAM" id="SignalP"/>
    </source>
</evidence>
<evidence type="ECO:0008006" key="5">
    <source>
        <dbReference type="Google" id="ProtNLM"/>
    </source>
</evidence>
<feature type="chain" id="PRO_5038734751" description="Lipoprotein" evidence="2">
    <location>
        <begin position="31"/>
        <end position="161"/>
    </location>
</feature>
<evidence type="ECO:0000256" key="1">
    <source>
        <dbReference type="SAM" id="MobiDB-lite"/>
    </source>
</evidence>
<organism evidence="3 4">
    <name type="scientific">Mycobacterium novum</name>
    <dbReference type="NCBI Taxonomy" id="2492438"/>
    <lineage>
        <taxon>Bacteria</taxon>
        <taxon>Bacillati</taxon>
        <taxon>Actinomycetota</taxon>
        <taxon>Actinomycetes</taxon>
        <taxon>Mycobacteriales</taxon>
        <taxon>Mycobacteriaceae</taxon>
        <taxon>Mycobacterium</taxon>
    </lineage>
</organism>
<dbReference type="RefSeq" id="WP_193466151.1">
    <property type="nucleotide sequence ID" value="NZ_AP022562.1"/>
</dbReference>
<dbReference type="SUPFAM" id="SSF54427">
    <property type="entry name" value="NTF2-like"/>
    <property type="match status" value="1"/>
</dbReference>
<feature type="signal peptide" evidence="2">
    <location>
        <begin position="1"/>
        <end position="30"/>
    </location>
</feature>
<dbReference type="Proteomes" id="UP000466997">
    <property type="component" value="Chromosome"/>
</dbReference>
<dbReference type="PROSITE" id="PS51257">
    <property type="entry name" value="PROKAR_LIPOPROTEIN"/>
    <property type="match status" value="1"/>
</dbReference>
<sequence length="161" mass="17118">MIASRRWYASIGSLLVTSVLVTSCSSSLTAGTPVTEHSASPAPPAVAPPSPAAPEPPPPSSDDDQIRQTVQAFQDAYNTQNWDAYKEQMCPAMRDQFTDGPVMDLLKKTRADGGLTRATVSAVDIDGDVATVTLDSQNEASGNLAPTLRLERGDGWKICVR</sequence>
<proteinExistence type="predicted"/>
<dbReference type="Gene3D" id="3.10.450.50">
    <property type="match status" value="1"/>
</dbReference>
<dbReference type="InterPro" id="IPR032710">
    <property type="entry name" value="NTF2-like_dom_sf"/>
</dbReference>
<gene>
    <name evidence="3" type="ORF">MNVM_17600</name>
</gene>
<name>A0A7I7JMV7_9MYCO</name>
<dbReference type="EMBL" id="AP022562">
    <property type="protein sequence ID" value="BBX12679.1"/>
    <property type="molecule type" value="Genomic_DNA"/>
</dbReference>
<reference evidence="3 4" key="1">
    <citation type="journal article" date="2019" name="Emerg. Microbes Infect.">
        <title>Comprehensive subspecies identification of 175 nontuberculous mycobacteria species based on 7547 genomic profiles.</title>
        <authorList>
            <person name="Matsumoto Y."/>
            <person name="Kinjo T."/>
            <person name="Motooka D."/>
            <person name="Nabeya D."/>
            <person name="Jung N."/>
            <person name="Uechi K."/>
            <person name="Horii T."/>
            <person name="Iida T."/>
            <person name="Fujita J."/>
            <person name="Nakamura S."/>
        </authorList>
    </citation>
    <scope>NUCLEOTIDE SEQUENCE [LARGE SCALE GENOMIC DNA]</scope>
    <source>
        <strain evidence="3 4">JCM 6391</strain>
    </source>
</reference>
<dbReference type="AlphaFoldDB" id="A0A7I7JMV7"/>
<feature type="region of interest" description="Disordered" evidence="1">
    <location>
        <begin position="30"/>
        <end position="65"/>
    </location>
</feature>